<dbReference type="RefSeq" id="WP_069717286.1">
    <property type="nucleotide sequence ID" value="NZ_MJEH01000022.1"/>
</dbReference>
<dbReference type="AlphaFoldDB" id="A0A1E5LFJ2"/>
<accession>A0A1E5LFJ2</accession>
<reference evidence="1 2" key="1">
    <citation type="submission" date="2016-08" db="EMBL/GenBank/DDBJ databases">
        <title>Genome of Bacillus solimangrovi GH2-4.</title>
        <authorList>
            <person name="Lim S."/>
            <person name="Kim B.-C."/>
        </authorList>
    </citation>
    <scope>NUCLEOTIDE SEQUENCE [LARGE SCALE GENOMIC DNA]</scope>
    <source>
        <strain evidence="1 2">GH2-4</strain>
    </source>
</reference>
<dbReference type="EMBL" id="MJEH01000022">
    <property type="protein sequence ID" value="OEH92844.1"/>
    <property type="molecule type" value="Genomic_DNA"/>
</dbReference>
<dbReference type="Proteomes" id="UP000095209">
    <property type="component" value="Unassembled WGS sequence"/>
</dbReference>
<evidence type="ECO:0000313" key="1">
    <source>
        <dbReference type="EMBL" id="OEH92844.1"/>
    </source>
</evidence>
<proteinExistence type="predicted"/>
<protein>
    <submittedName>
        <fullName evidence="1">Uncharacterized protein</fullName>
    </submittedName>
</protein>
<name>A0A1E5LFJ2_9BACI</name>
<sequence length="131" mass="15354">MRVTISLIIFLSFSLFVSGCEDNYIKPNSAQNTTWLMKLAIENNDYEEFNSLFSDNRKDTISKGKFNELQDIITARSLHSNYELITFDNDKMLLVRLTPLMEDNKVKVEDVLVVPQHIQRFFNKEDFHGKQ</sequence>
<dbReference type="PROSITE" id="PS51257">
    <property type="entry name" value="PROKAR_LIPOPROTEIN"/>
    <property type="match status" value="1"/>
</dbReference>
<organism evidence="1 2">
    <name type="scientific">Bacillus solimangrovi</name>
    <dbReference type="NCBI Taxonomy" id="1305675"/>
    <lineage>
        <taxon>Bacteria</taxon>
        <taxon>Bacillati</taxon>
        <taxon>Bacillota</taxon>
        <taxon>Bacilli</taxon>
        <taxon>Bacillales</taxon>
        <taxon>Bacillaceae</taxon>
        <taxon>Bacillus</taxon>
    </lineage>
</organism>
<dbReference type="OrthoDB" id="2884543at2"/>
<evidence type="ECO:0000313" key="2">
    <source>
        <dbReference type="Proteomes" id="UP000095209"/>
    </source>
</evidence>
<comment type="caution">
    <text evidence="1">The sequence shown here is derived from an EMBL/GenBank/DDBJ whole genome shotgun (WGS) entry which is preliminary data.</text>
</comment>
<gene>
    <name evidence="1" type="ORF">BFG57_02290</name>
</gene>
<keyword evidence="2" id="KW-1185">Reference proteome</keyword>